<dbReference type="EMBL" id="BLAH01000061">
    <property type="protein sequence ID" value="GES36419.1"/>
    <property type="molecule type" value="Genomic_DNA"/>
</dbReference>
<gene>
    <name evidence="2" type="ORF">OCS65_26400</name>
    <name evidence="1" type="ORF">RAJCM14343_1670</name>
</gene>
<evidence type="ECO:0000313" key="4">
    <source>
        <dbReference type="Proteomes" id="UP001163947"/>
    </source>
</evidence>
<sequence length="71" mass="7875">MATITGEILIHRPVEEVFDVVIDKRNEPAYTPRMLRANKLIDGLIGVGTRFRCTVTSPSQPPVPGMPKASW</sequence>
<reference evidence="1 3" key="1">
    <citation type="journal article" date="2018" name="Biodegradation">
        <title>1,4-Dioxane degradation characteristics of Rhodococcus aetherivorans JCM 14343.</title>
        <authorList>
            <person name="Inoue D."/>
            <person name="Tsunoda T."/>
            <person name="Yamamoto N."/>
            <person name="Ike M."/>
            <person name="Sei K."/>
        </authorList>
    </citation>
    <scope>NUCLEOTIDE SEQUENCE [LARGE SCALE GENOMIC DNA]</scope>
    <source>
        <strain evidence="1 3">JCM 14343</strain>
    </source>
</reference>
<organism evidence="2 4">
    <name type="scientific">Rhodococcus aetherivorans</name>
    <dbReference type="NCBI Taxonomy" id="191292"/>
    <lineage>
        <taxon>Bacteria</taxon>
        <taxon>Bacillati</taxon>
        <taxon>Actinomycetota</taxon>
        <taxon>Actinomycetes</taxon>
        <taxon>Mycobacteriales</taxon>
        <taxon>Nocardiaceae</taxon>
        <taxon>Rhodococcus</taxon>
    </lineage>
</organism>
<accession>A0A059MGZ5</accession>
<dbReference type="SUPFAM" id="SSF55961">
    <property type="entry name" value="Bet v1-like"/>
    <property type="match status" value="1"/>
</dbReference>
<reference evidence="1" key="2">
    <citation type="submission" date="2019-10" db="EMBL/GenBank/DDBJ databases">
        <title>Draft genome sequence of Rhodococcus aetherivorans JCM 14343.</title>
        <authorList>
            <person name="Inoue D."/>
            <person name="Nakazawa M."/>
            <person name="Yamamoto N."/>
            <person name="Sei K."/>
            <person name="Ike M."/>
        </authorList>
    </citation>
    <scope>NUCLEOTIDE SEQUENCE</scope>
    <source>
        <strain evidence="1">JCM 14343</strain>
    </source>
</reference>
<dbReference type="InterPro" id="IPR023393">
    <property type="entry name" value="START-like_dom_sf"/>
</dbReference>
<protein>
    <submittedName>
        <fullName evidence="2">Uncharacterized protein</fullName>
    </submittedName>
</protein>
<accession>N1M8E7</accession>
<reference evidence="2" key="3">
    <citation type="submission" date="2022-09" db="EMBL/GenBank/DDBJ databases">
        <title>The genome sequence of Rhodococcus aetherivorans N1.</title>
        <authorList>
            <person name="Jiang W."/>
        </authorList>
    </citation>
    <scope>NUCLEOTIDE SEQUENCE</scope>
    <source>
        <strain evidence="2">N1</strain>
    </source>
</reference>
<dbReference type="AlphaFoldDB" id="A0A059MGZ5"/>
<dbReference type="Proteomes" id="UP000325466">
    <property type="component" value="Unassembled WGS sequence"/>
</dbReference>
<evidence type="ECO:0000313" key="1">
    <source>
        <dbReference type="EMBL" id="GES36419.1"/>
    </source>
</evidence>
<name>A0A059MGZ5_9NOCA</name>
<dbReference type="RefSeq" id="WP_006942019.1">
    <property type="nucleotide sequence ID" value="NZ_BAAAYP010000013.1"/>
</dbReference>
<accession>A0A0F6YAH3</accession>
<dbReference type="GeneID" id="83624026"/>
<dbReference type="Proteomes" id="UP001163947">
    <property type="component" value="Chromosome"/>
</dbReference>
<keyword evidence="3" id="KW-1185">Reference proteome</keyword>
<dbReference type="KEGG" id="rav:AAT18_02785"/>
<proteinExistence type="predicted"/>
<dbReference type="EMBL" id="CP106982">
    <property type="protein sequence ID" value="UYF93912.1"/>
    <property type="molecule type" value="Genomic_DNA"/>
</dbReference>
<evidence type="ECO:0000313" key="3">
    <source>
        <dbReference type="Proteomes" id="UP000325466"/>
    </source>
</evidence>
<dbReference type="Gene3D" id="3.30.530.20">
    <property type="match status" value="1"/>
</dbReference>
<evidence type="ECO:0000313" key="2">
    <source>
        <dbReference type="EMBL" id="UYF93912.1"/>
    </source>
</evidence>